<protein>
    <recommendedName>
        <fullName evidence="4">DUF456 domain-containing protein</fullName>
    </recommendedName>
</protein>
<feature type="transmembrane region" description="Helical" evidence="1">
    <location>
        <begin position="81"/>
        <end position="114"/>
    </location>
</feature>
<dbReference type="PANTHER" id="PTHR39165">
    <property type="entry name" value="IG HYPOTHETICAL 17883"/>
    <property type="match status" value="1"/>
</dbReference>
<feature type="transmembrane region" description="Helical" evidence="1">
    <location>
        <begin position="134"/>
        <end position="156"/>
    </location>
</feature>
<feature type="transmembrane region" description="Helical" evidence="1">
    <location>
        <begin position="6"/>
        <end position="37"/>
    </location>
</feature>
<keyword evidence="1" id="KW-0472">Membrane</keyword>
<name>A0A0S4QU09_9ACTN</name>
<dbReference type="PANTHER" id="PTHR39165:SF1">
    <property type="entry name" value="DUF456 DOMAIN-CONTAINING PROTEIN"/>
    <property type="match status" value="1"/>
</dbReference>
<dbReference type="AlphaFoldDB" id="A0A0S4QU09"/>
<sequence length="161" mass="15886">MSGVELLAVALVMAVGVVGVLVPVLPGLLLVWGAGVWWTIADGGGSGRWAVLAVMSALFVAGSLAKYVLPGRAASASGATIGTMLVGAVCAVVGFFVVPVVGLLVGGLAGIYLAELARLRDPVRAGASTWAATVAFGVGLLVEICAGLAMAAVWGLGELVT</sequence>
<organism evidence="2 3">
    <name type="scientific">Parafrankia irregularis</name>
    <dbReference type="NCBI Taxonomy" id="795642"/>
    <lineage>
        <taxon>Bacteria</taxon>
        <taxon>Bacillati</taxon>
        <taxon>Actinomycetota</taxon>
        <taxon>Actinomycetes</taxon>
        <taxon>Frankiales</taxon>
        <taxon>Frankiaceae</taxon>
        <taxon>Parafrankia</taxon>
    </lineage>
</organism>
<dbReference type="RefSeq" id="WP_091281253.1">
    <property type="nucleotide sequence ID" value="NZ_FAOZ01000018.1"/>
</dbReference>
<dbReference type="InterPro" id="IPR007403">
    <property type="entry name" value="DUF456"/>
</dbReference>
<keyword evidence="1" id="KW-0812">Transmembrane</keyword>
<dbReference type="Proteomes" id="UP000198802">
    <property type="component" value="Unassembled WGS sequence"/>
</dbReference>
<reference evidence="3" key="1">
    <citation type="submission" date="2015-11" db="EMBL/GenBank/DDBJ databases">
        <authorList>
            <person name="Varghese N."/>
        </authorList>
    </citation>
    <scope>NUCLEOTIDE SEQUENCE [LARGE SCALE GENOMIC DNA]</scope>
    <source>
        <strain evidence="3">DSM 45899</strain>
    </source>
</reference>
<feature type="transmembrane region" description="Helical" evidence="1">
    <location>
        <begin position="49"/>
        <end position="69"/>
    </location>
</feature>
<accession>A0A0S4QU09</accession>
<dbReference type="EMBL" id="FAOZ01000018">
    <property type="protein sequence ID" value="CUU58328.1"/>
    <property type="molecule type" value="Genomic_DNA"/>
</dbReference>
<keyword evidence="3" id="KW-1185">Reference proteome</keyword>
<evidence type="ECO:0000313" key="2">
    <source>
        <dbReference type="EMBL" id="CUU58328.1"/>
    </source>
</evidence>
<proteinExistence type="predicted"/>
<dbReference type="Pfam" id="PF04306">
    <property type="entry name" value="DUF456"/>
    <property type="match status" value="1"/>
</dbReference>
<evidence type="ECO:0000313" key="3">
    <source>
        <dbReference type="Proteomes" id="UP000198802"/>
    </source>
</evidence>
<evidence type="ECO:0008006" key="4">
    <source>
        <dbReference type="Google" id="ProtNLM"/>
    </source>
</evidence>
<keyword evidence="1" id="KW-1133">Transmembrane helix</keyword>
<evidence type="ECO:0000256" key="1">
    <source>
        <dbReference type="SAM" id="Phobius"/>
    </source>
</evidence>
<gene>
    <name evidence="2" type="ORF">Ga0074812_118100</name>
</gene>